<dbReference type="PANTHER" id="PTHR11070:SF67">
    <property type="entry name" value="DNA 3'-5' HELICASE"/>
    <property type="match status" value="1"/>
</dbReference>
<sequence length="1113" mass="130283">MTENNCRIICASAGTGKTYRLSVEYLSLILKYYSKNEFSLDNILVLTFTRKATAEIRDRIIKHLELLVSEPETEEEQKKQQELLLNLRKLNKTKEIPLSEQERNLLLSARKELICDQSHLQVMTIDSYTGQIFRNIVRPLKNIEHYEIDTEAVKKIMPFLLDHLMEPDLREKIKNLLSRKVSRSLDEYTKFFCSLIEQRWLFYMITKRQAVHNSSFSGTLMNLNPETEPAEFYEKFLKEMQRIIALVANICSDLGKASLEDYFNKDFRNLAVKGALTPVAIFNNLKQLNSDEAEKLLYILDKGTIWNKQKISNKKFEAENIELENAQNEAKHHLADYLIWKLYLPEQREIEELWSSVLERYDNLIYRYKNLTYDDITWFTFETLFSSEPPFLNPEDAVSATEFYQFLSHRTRFLLIDEFQDTSLIQFNILKPIIEEITAGEGSKPFGGLIVVGDEKQSIFGWRGGERDLLLNLKDIFPALGDLTVEALDKSYRCGPTLMEFINQVFMNAELCSLLQKKEMKWDYTHIESVEITKEPGTEIEFCLKNFSTSVTNADNEKDIYTDFVERMVLPALEKDDSGSIAILCRTNEELTKIQQALDISGRASLFQPNRSIIEHHYVAPLLSWLRFLAWGDWIDFIAFLRSDYVLINTKVLKQTLNIISRTLEIQKERQKPVRPDFSTIPVVNEFYQLSWEQENKKATEICREIIDLCLPSKQLSERDYLNLHRFLDILSTRQLTDPDKGISFPDLLTYLKDNANAEDFKQVSINADDSLQLLTIHKSKGLQFKRVFVFCNLSGKHSTDSNTLNWALEYEGNTFNRIRDYGISLHYQKILKSSSYANLYLQNQKRKQLEELNNLYVAFTRAEQKLHLYFGYKLKEGWNDYYNANKDDNLTVALCNSVFDYFKDSPFNERGVYYKKSFLQENKKETSFSSEPPKSNLEQSNYHLNIRHHRPVNWNKLVPVELPAVKDLKTYYLTERPNLIGDLLHFYMSFIIRNTPKEHNYAYYRCLNRYGAIFTVFQIEQLADRCKKVCDSNPYLFTSGWDKIFTEQEILWGSKIMRIDRLMVNTAEKVVLIADYKSGDIYDFNQLANYKTALSKLPVFKGYNIDTSIVIV</sequence>
<evidence type="ECO:0000256" key="6">
    <source>
        <dbReference type="ARBA" id="ARBA00034617"/>
    </source>
</evidence>
<dbReference type="eggNOG" id="COG1074">
    <property type="taxonomic scope" value="Bacteria"/>
</dbReference>
<dbReference type="OrthoDB" id="9810135at2"/>
<dbReference type="GO" id="GO:0043138">
    <property type="term" value="F:3'-5' DNA helicase activity"/>
    <property type="evidence" value="ECO:0007669"/>
    <property type="project" value="UniProtKB-EC"/>
</dbReference>
<evidence type="ECO:0000256" key="2">
    <source>
        <dbReference type="ARBA" id="ARBA00022801"/>
    </source>
</evidence>
<evidence type="ECO:0000256" key="1">
    <source>
        <dbReference type="ARBA" id="ARBA00022741"/>
    </source>
</evidence>
<dbReference type="RefSeq" id="WP_015424340.1">
    <property type="nucleotide sequence ID" value="NC_020449.1"/>
</dbReference>
<dbReference type="SUPFAM" id="SSF52540">
    <property type="entry name" value="P-loop containing nucleoside triphosphate hydrolases"/>
    <property type="match status" value="1"/>
</dbReference>
<feature type="domain" description="UvrD-like helicase C-terminal" evidence="11">
    <location>
        <begin position="496"/>
        <end position="782"/>
    </location>
</feature>
<keyword evidence="2 9" id="KW-0378">Hydrolase</keyword>
<evidence type="ECO:0000256" key="7">
    <source>
        <dbReference type="ARBA" id="ARBA00034808"/>
    </source>
</evidence>
<keyword evidence="4 9" id="KW-0067">ATP-binding</keyword>
<evidence type="ECO:0000256" key="8">
    <source>
        <dbReference type="ARBA" id="ARBA00048988"/>
    </source>
</evidence>
<dbReference type="AlphaFoldDB" id="B0VGP3"/>
<evidence type="ECO:0000313" key="12">
    <source>
        <dbReference type="EMBL" id="CAO80480.1"/>
    </source>
</evidence>
<dbReference type="Pfam" id="PF13361">
    <property type="entry name" value="UvrD_C"/>
    <property type="match status" value="1"/>
</dbReference>
<dbReference type="EMBL" id="CU466930">
    <property type="protein sequence ID" value="CAO80480.1"/>
    <property type="molecule type" value="Genomic_DNA"/>
</dbReference>
<dbReference type="InterPro" id="IPR014017">
    <property type="entry name" value="DNA_helicase_UvrD-like_C"/>
</dbReference>
<dbReference type="Gene3D" id="1.10.486.10">
    <property type="entry name" value="PCRA, domain 4"/>
    <property type="match status" value="1"/>
</dbReference>
<dbReference type="GO" id="GO:0003677">
    <property type="term" value="F:DNA binding"/>
    <property type="evidence" value="ECO:0007669"/>
    <property type="project" value="InterPro"/>
</dbReference>
<evidence type="ECO:0000313" key="13">
    <source>
        <dbReference type="Proteomes" id="UP000002019"/>
    </source>
</evidence>
<dbReference type="Gene3D" id="3.40.50.300">
    <property type="entry name" value="P-loop containing nucleotide triphosphate hydrolases"/>
    <property type="match status" value="3"/>
</dbReference>
<protein>
    <recommendedName>
        <fullName evidence="7">DNA 3'-5' helicase</fullName>
        <ecNumber evidence="7">5.6.2.4</ecNumber>
    </recommendedName>
</protein>
<dbReference type="HOGENOM" id="CLU_009386_0_0_0"/>
<keyword evidence="1 9" id="KW-0547">Nucleotide-binding</keyword>
<dbReference type="GO" id="GO:0016887">
    <property type="term" value="F:ATP hydrolysis activity"/>
    <property type="evidence" value="ECO:0007669"/>
    <property type="project" value="RHEA"/>
</dbReference>
<keyword evidence="5" id="KW-0413">Isomerase</keyword>
<evidence type="ECO:0000256" key="3">
    <source>
        <dbReference type="ARBA" id="ARBA00022806"/>
    </source>
</evidence>
<dbReference type="InterPro" id="IPR027417">
    <property type="entry name" value="P-loop_NTPase"/>
</dbReference>
<dbReference type="GO" id="GO:0000725">
    <property type="term" value="P:recombinational repair"/>
    <property type="evidence" value="ECO:0007669"/>
    <property type="project" value="TreeGrafter"/>
</dbReference>
<dbReference type="PROSITE" id="PS51217">
    <property type="entry name" value="UVRD_HELICASE_CTER"/>
    <property type="match status" value="1"/>
</dbReference>
<evidence type="ECO:0000256" key="4">
    <source>
        <dbReference type="ARBA" id="ARBA00022840"/>
    </source>
</evidence>
<gene>
    <name evidence="12" type="ordered locus">CLOAM0595</name>
</gene>
<accession>B0VGP3</accession>
<dbReference type="KEGG" id="caci:CLOAM0595"/>
<name>B0VGP3_CLOAI</name>
<comment type="catalytic activity">
    <reaction evidence="8">
        <text>ATP + H2O = ADP + phosphate + H(+)</text>
        <dbReference type="Rhea" id="RHEA:13065"/>
        <dbReference type="ChEBI" id="CHEBI:15377"/>
        <dbReference type="ChEBI" id="CHEBI:15378"/>
        <dbReference type="ChEBI" id="CHEBI:30616"/>
        <dbReference type="ChEBI" id="CHEBI:43474"/>
        <dbReference type="ChEBI" id="CHEBI:456216"/>
        <dbReference type="EC" id="5.6.2.4"/>
    </reaction>
</comment>
<dbReference type="Pfam" id="PF00580">
    <property type="entry name" value="UvrD-helicase"/>
    <property type="match status" value="1"/>
</dbReference>
<dbReference type="Proteomes" id="UP000002019">
    <property type="component" value="Chromosome"/>
</dbReference>
<reference evidence="12 13" key="1">
    <citation type="journal article" date="2008" name="J. Bacteriol.">
        <title>'Candidatus Cloacamonas acidaminovorans': genome sequence reconstruction provides a first glimpse of a new bacterial division.</title>
        <authorList>
            <person name="Pelletier E."/>
            <person name="Kreimeyer A."/>
            <person name="Bocs S."/>
            <person name="Rouy Z."/>
            <person name="Gyapay G."/>
            <person name="Chouari R."/>
            <person name="Riviere D."/>
            <person name="Ganesan A."/>
            <person name="Daegelen P."/>
            <person name="Sghir A."/>
            <person name="Cohen G.N."/>
            <person name="Medigue C."/>
            <person name="Weissenbach J."/>
            <person name="Le Paslier D."/>
        </authorList>
    </citation>
    <scope>NUCLEOTIDE SEQUENCE [LARGE SCALE GENOMIC DNA]</scope>
    <source>
        <strain evidence="13">Evry</strain>
    </source>
</reference>
<dbReference type="PANTHER" id="PTHR11070">
    <property type="entry name" value="UVRD / RECB / PCRA DNA HELICASE FAMILY MEMBER"/>
    <property type="match status" value="1"/>
</dbReference>
<proteinExistence type="predicted"/>
<keyword evidence="13" id="KW-1185">Reference proteome</keyword>
<evidence type="ECO:0000256" key="9">
    <source>
        <dbReference type="PROSITE-ProRule" id="PRU00560"/>
    </source>
</evidence>
<organism evidence="12 13">
    <name type="scientific">Cloacimonas acidaminovorans (strain Evry)</name>
    <dbReference type="NCBI Taxonomy" id="459349"/>
    <lineage>
        <taxon>Bacteria</taxon>
        <taxon>Pseudomonadati</taxon>
        <taxon>Candidatus Cloacimonadota</taxon>
        <taxon>Candidatus Cloacimonadia</taxon>
        <taxon>Candidatus Cloacimonadales</taxon>
        <taxon>Candidatus Cloacimonadaceae</taxon>
        <taxon>Candidatus Cloacimonas</taxon>
    </lineage>
</organism>
<dbReference type="InterPro" id="IPR000212">
    <property type="entry name" value="DNA_helicase_UvrD/REP"/>
</dbReference>
<evidence type="ECO:0000256" key="5">
    <source>
        <dbReference type="ARBA" id="ARBA00023235"/>
    </source>
</evidence>
<comment type="catalytic activity">
    <reaction evidence="6">
        <text>Couples ATP hydrolysis with the unwinding of duplex DNA by translocating in the 3'-5' direction.</text>
        <dbReference type="EC" id="5.6.2.4"/>
    </reaction>
</comment>
<evidence type="ECO:0000259" key="10">
    <source>
        <dbReference type="PROSITE" id="PS51198"/>
    </source>
</evidence>
<dbReference type="PROSITE" id="PS51198">
    <property type="entry name" value="UVRD_HELICASE_ATP_BIND"/>
    <property type="match status" value="1"/>
</dbReference>
<dbReference type="EC" id="5.6.2.4" evidence="7"/>
<keyword evidence="3 9" id="KW-0347">Helicase</keyword>
<dbReference type="GO" id="GO:0005829">
    <property type="term" value="C:cytosol"/>
    <property type="evidence" value="ECO:0007669"/>
    <property type="project" value="TreeGrafter"/>
</dbReference>
<dbReference type="GO" id="GO:0005524">
    <property type="term" value="F:ATP binding"/>
    <property type="evidence" value="ECO:0007669"/>
    <property type="project" value="UniProtKB-UniRule"/>
</dbReference>
<feature type="binding site" evidence="9">
    <location>
        <begin position="11"/>
        <end position="18"/>
    </location>
    <ligand>
        <name>ATP</name>
        <dbReference type="ChEBI" id="CHEBI:30616"/>
    </ligand>
</feature>
<dbReference type="InterPro" id="IPR014016">
    <property type="entry name" value="UvrD-like_ATP-bd"/>
</dbReference>
<dbReference type="STRING" id="459349.CLOAM0595"/>
<evidence type="ECO:0000259" key="11">
    <source>
        <dbReference type="PROSITE" id="PS51217"/>
    </source>
</evidence>
<feature type="domain" description="UvrD-like helicase ATP-binding" evidence="10">
    <location>
        <begin position="1"/>
        <end position="495"/>
    </location>
</feature>